<proteinExistence type="predicted"/>
<gene>
    <name evidence="2" type="ORF">LV85_03942</name>
</gene>
<evidence type="ECO:0000313" key="2">
    <source>
        <dbReference type="EMBL" id="PZX47593.1"/>
    </source>
</evidence>
<sequence>MAQQIKKGKELIRICPTNTLKIEYSVDGGENWNLRYMGNPAGPGEFTDLTDGGKELLGEGPKGNFYSKNKGKSWHKRS</sequence>
<evidence type="ECO:0000313" key="3">
    <source>
        <dbReference type="Proteomes" id="UP000248882"/>
    </source>
</evidence>
<dbReference type="InterPro" id="IPR036278">
    <property type="entry name" value="Sialidase_sf"/>
</dbReference>
<keyword evidence="3" id="KW-1185">Reference proteome</keyword>
<feature type="compositionally biased region" description="Basic residues" evidence="1">
    <location>
        <begin position="69"/>
        <end position="78"/>
    </location>
</feature>
<dbReference type="AlphaFoldDB" id="A0A2W7QH54"/>
<name>A0A2W7QH54_9BACT</name>
<dbReference type="RefSeq" id="WP_111322614.1">
    <property type="nucleotide sequence ID" value="NZ_QKZT01000024.1"/>
</dbReference>
<protein>
    <submittedName>
        <fullName evidence="2">Uncharacterized protein</fullName>
    </submittedName>
</protein>
<dbReference type="Proteomes" id="UP000248882">
    <property type="component" value="Unassembled WGS sequence"/>
</dbReference>
<dbReference type="SUPFAM" id="SSF50939">
    <property type="entry name" value="Sialidases"/>
    <property type="match status" value="1"/>
</dbReference>
<evidence type="ECO:0000256" key="1">
    <source>
        <dbReference type="SAM" id="MobiDB-lite"/>
    </source>
</evidence>
<dbReference type="OrthoDB" id="1149160at2"/>
<dbReference type="EMBL" id="QKZT01000024">
    <property type="protein sequence ID" value="PZX47593.1"/>
    <property type="molecule type" value="Genomic_DNA"/>
</dbReference>
<accession>A0A2W7QH54</accession>
<organism evidence="2 3">
    <name type="scientific">Algoriphagus chordae</name>
    <dbReference type="NCBI Taxonomy" id="237019"/>
    <lineage>
        <taxon>Bacteria</taxon>
        <taxon>Pseudomonadati</taxon>
        <taxon>Bacteroidota</taxon>
        <taxon>Cytophagia</taxon>
        <taxon>Cytophagales</taxon>
        <taxon>Cyclobacteriaceae</taxon>
        <taxon>Algoriphagus</taxon>
    </lineage>
</organism>
<feature type="region of interest" description="Disordered" evidence="1">
    <location>
        <begin position="45"/>
        <end position="78"/>
    </location>
</feature>
<reference evidence="2 3" key="1">
    <citation type="submission" date="2018-06" db="EMBL/GenBank/DDBJ databases">
        <title>Genomic Encyclopedia of Archaeal and Bacterial Type Strains, Phase II (KMG-II): from individual species to whole genera.</title>
        <authorList>
            <person name="Goeker M."/>
        </authorList>
    </citation>
    <scope>NUCLEOTIDE SEQUENCE [LARGE SCALE GENOMIC DNA]</scope>
    <source>
        <strain evidence="2 3">DSM 19830</strain>
    </source>
</reference>
<comment type="caution">
    <text evidence="2">The sequence shown here is derived from an EMBL/GenBank/DDBJ whole genome shotgun (WGS) entry which is preliminary data.</text>
</comment>